<evidence type="ECO:0000313" key="2">
    <source>
        <dbReference type="EMBL" id="AYN37696.1"/>
    </source>
</evidence>
<evidence type="ECO:0000313" key="3">
    <source>
        <dbReference type="EMBL" id="AYN43370.1"/>
    </source>
</evidence>
<feature type="region of interest" description="Disordered" evidence="1">
    <location>
        <begin position="154"/>
        <end position="181"/>
    </location>
</feature>
<keyword evidence="4" id="KW-1185">Reference proteome</keyword>
<evidence type="ECO:0000256" key="1">
    <source>
        <dbReference type="SAM" id="MobiDB-lite"/>
    </source>
</evidence>
<organism evidence="3 4">
    <name type="scientific">Streptomyces dangxiongensis</name>
    <dbReference type="NCBI Taxonomy" id="1442032"/>
    <lineage>
        <taxon>Bacteria</taxon>
        <taxon>Bacillati</taxon>
        <taxon>Actinomycetota</taxon>
        <taxon>Actinomycetes</taxon>
        <taxon>Kitasatosporales</taxon>
        <taxon>Streptomycetaceae</taxon>
        <taxon>Streptomyces</taxon>
    </lineage>
</organism>
<dbReference type="KEGG" id="sdd:D9753_00285"/>
<protein>
    <submittedName>
        <fullName evidence="3">Uncharacterized protein</fullName>
    </submittedName>
</protein>
<name>A0A3G2JLP8_9ACTN</name>
<reference evidence="3 4" key="1">
    <citation type="submission" date="2018-10" db="EMBL/GenBank/DDBJ databases">
        <title>The genome of Streptomyces dangxiongensis Z022.</title>
        <authorList>
            <person name="Zhang B."/>
        </authorList>
    </citation>
    <scope>NUCLEOTIDE SEQUENCE [LARGE SCALE GENOMIC DNA]</scope>
    <source>
        <strain evidence="3 4">Z022</strain>
        <plasmid evidence="2 4">unnamed1</plasmid>
    </source>
</reference>
<proteinExistence type="predicted"/>
<geneLocation type="plasmid" evidence="2">
    <name>unnamed1</name>
</geneLocation>
<dbReference type="KEGG" id="sdd:D9753_36100"/>
<dbReference type="EMBL" id="CP033072">
    <property type="protein sequence ID" value="AYN37696.1"/>
    <property type="molecule type" value="Genomic_DNA"/>
</dbReference>
<gene>
    <name evidence="2" type="ORF">D9753_00285</name>
    <name evidence="3" type="ORF">D9753_36100</name>
</gene>
<dbReference type="EMBL" id="CP033073">
    <property type="protein sequence ID" value="AYN43370.1"/>
    <property type="molecule type" value="Genomic_DNA"/>
</dbReference>
<dbReference type="AlphaFoldDB" id="A0A3G2JLP8"/>
<accession>A0A3G2JLP8</accession>
<keyword evidence="2" id="KW-0614">Plasmid</keyword>
<evidence type="ECO:0000313" key="4">
    <source>
        <dbReference type="Proteomes" id="UP000268329"/>
    </source>
</evidence>
<dbReference type="OrthoDB" id="4145823at2"/>
<dbReference type="Proteomes" id="UP000268329">
    <property type="component" value="Chromosome"/>
</dbReference>
<dbReference type="Proteomes" id="UP000268329">
    <property type="component" value="Plasmid unnamed1"/>
</dbReference>
<sequence>MLPTGRASLRHQREVFLGAVRLSGPERLVIKSTHVAKEVGLSGDTVTESLRFFDTLGIVTGARGRYAATEEGVALAEVWPADETRARVMLHHLFEGHWATDAARTALAQGPVEAEALAQHLQLGLPGHPRRGLYVVEWLIEGLIIHPDRHGRVYATSPGQVPPASTLPQPRKSEHEPSDGYVMGMCNEELRRLPTSQYVSVLRSFKTMIEQVDAVPA</sequence>